<feature type="compositionally biased region" description="Basic and acidic residues" evidence="1">
    <location>
        <begin position="29"/>
        <end position="47"/>
    </location>
</feature>
<comment type="caution">
    <text evidence="3">The sequence shown here is derived from an EMBL/GenBank/DDBJ whole genome shotgun (WGS) entry which is preliminary data.</text>
</comment>
<evidence type="ECO:0000256" key="1">
    <source>
        <dbReference type="SAM" id="MobiDB-lite"/>
    </source>
</evidence>
<keyword evidence="2" id="KW-0812">Transmembrane</keyword>
<reference evidence="3" key="1">
    <citation type="submission" date="2022-07" db="EMBL/GenBank/DDBJ databases">
        <authorList>
            <person name="Macas J."/>
            <person name="Novak P."/>
            <person name="Neumann P."/>
        </authorList>
    </citation>
    <scope>NUCLEOTIDE SEQUENCE</scope>
</reference>
<proteinExistence type="predicted"/>
<feature type="region of interest" description="Disordered" evidence="1">
    <location>
        <begin position="22"/>
        <end position="57"/>
    </location>
</feature>
<evidence type="ECO:0000313" key="3">
    <source>
        <dbReference type="EMBL" id="CAH9132130.1"/>
    </source>
</evidence>
<evidence type="ECO:0000313" key="4">
    <source>
        <dbReference type="Proteomes" id="UP001152523"/>
    </source>
</evidence>
<gene>
    <name evidence="3" type="ORF">CEPIT_LOCUS31925</name>
</gene>
<organism evidence="3 4">
    <name type="scientific">Cuscuta epithymum</name>
    <dbReference type="NCBI Taxonomy" id="186058"/>
    <lineage>
        <taxon>Eukaryota</taxon>
        <taxon>Viridiplantae</taxon>
        <taxon>Streptophyta</taxon>
        <taxon>Embryophyta</taxon>
        <taxon>Tracheophyta</taxon>
        <taxon>Spermatophyta</taxon>
        <taxon>Magnoliopsida</taxon>
        <taxon>eudicotyledons</taxon>
        <taxon>Gunneridae</taxon>
        <taxon>Pentapetalae</taxon>
        <taxon>asterids</taxon>
        <taxon>lamiids</taxon>
        <taxon>Solanales</taxon>
        <taxon>Convolvulaceae</taxon>
        <taxon>Cuscuteae</taxon>
        <taxon>Cuscuta</taxon>
        <taxon>Cuscuta subgen. Cuscuta</taxon>
    </lineage>
</organism>
<keyword evidence="4" id="KW-1185">Reference proteome</keyword>
<accession>A0AAV0F9B8</accession>
<protein>
    <submittedName>
        <fullName evidence="3">Uncharacterized protein</fullName>
    </submittedName>
</protein>
<dbReference type="EMBL" id="CAMAPF010000967">
    <property type="protein sequence ID" value="CAH9132130.1"/>
    <property type="molecule type" value="Genomic_DNA"/>
</dbReference>
<feature type="transmembrane region" description="Helical" evidence="2">
    <location>
        <begin position="84"/>
        <end position="111"/>
    </location>
</feature>
<sequence length="112" mass="13035">MNVLDRNCRGISKVATTQELTDLVPTHGTGDERTGRDEGLSKGEYKSAVRPPPEPPPWIDRDARVWKMMFQETSQERVWSICQLFYFLWSYFRVMFVYGVSFLLMILVLGLQ</sequence>
<dbReference type="AlphaFoldDB" id="A0AAV0F9B8"/>
<keyword evidence="2" id="KW-1133">Transmembrane helix</keyword>
<evidence type="ECO:0000256" key="2">
    <source>
        <dbReference type="SAM" id="Phobius"/>
    </source>
</evidence>
<name>A0AAV0F9B8_9ASTE</name>
<keyword evidence="2" id="KW-0472">Membrane</keyword>
<dbReference type="Proteomes" id="UP001152523">
    <property type="component" value="Unassembled WGS sequence"/>
</dbReference>